<organism evidence="2 3">
    <name type="scientific">Prorocentrum cordatum</name>
    <dbReference type="NCBI Taxonomy" id="2364126"/>
    <lineage>
        <taxon>Eukaryota</taxon>
        <taxon>Sar</taxon>
        <taxon>Alveolata</taxon>
        <taxon>Dinophyceae</taxon>
        <taxon>Prorocentrales</taxon>
        <taxon>Prorocentraceae</taxon>
        <taxon>Prorocentrum</taxon>
    </lineage>
</organism>
<evidence type="ECO:0000313" key="2">
    <source>
        <dbReference type="EMBL" id="CAK0790670.1"/>
    </source>
</evidence>
<reference evidence="2" key="1">
    <citation type="submission" date="2023-10" db="EMBL/GenBank/DDBJ databases">
        <authorList>
            <person name="Chen Y."/>
            <person name="Shah S."/>
            <person name="Dougan E. K."/>
            <person name="Thang M."/>
            <person name="Chan C."/>
        </authorList>
    </citation>
    <scope>NUCLEOTIDE SEQUENCE [LARGE SCALE GENOMIC DNA]</scope>
</reference>
<accession>A0ABN9PF50</accession>
<proteinExistence type="predicted"/>
<dbReference type="EMBL" id="CAUYUJ010000459">
    <property type="protein sequence ID" value="CAK0790670.1"/>
    <property type="molecule type" value="Genomic_DNA"/>
</dbReference>
<dbReference type="Proteomes" id="UP001189429">
    <property type="component" value="Unassembled WGS sequence"/>
</dbReference>
<feature type="domain" description="Fe2OG dioxygenase" evidence="1">
    <location>
        <begin position="164"/>
        <end position="281"/>
    </location>
</feature>
<dbReference type="Gene3D" id="2.60.120.590">
    <property type="entry name" value="Alpha-ketoglutarate-dependent dioxygenase AlkB-like"/>
    <property type="match status" value="1"/>
</dbReference>
<sequence length="543" mass="59529">MAGGWQPGPKTILTLVAWPAAERPEPSLAEKPLEFLLEDAARPSSSGEHSTDPGAWKPLVWDESRRCFAFHLQGAFEPSLRAHFFGRIRDTAPWQSLQDDKTRTKISRHTAWYTRSSSCNCAYTYGEDTRVEAPAQKDTEFRKVMESLTACVFSKFPGMPEEAWPNCANVNYYSDGDQGVGWHADDELIFMGTARDCPILSLSLGGMREFWIALKSDCGVDVESTAPDVRKGIAECDVRDGDFVTMEGFMQKHTMHCVPRACPSDARRNDPRINVTFRWMRVHKQECPYAKVAQTWLMLAGSSSAEAESALTEGNDKDDDKKHTRGMIKILDPVTQKPIENTGLRVSKKERVAIMSPLPQSARALFGEGERKLSGGALPHACPSEAFLLDWNAGGAASGQAGTEAAGKAGAASVKWQPCDFCGHVCWGGGRPCKSGGRGNSWYCRCCWTRWAEDEAAAAVYQEASAPPEYPGQYPHGADPGQYPGQFCGAWMPPPYGCSPLAPFVDQAALLTDPRYAALYTASAGFPCQTPATLFASPWMHQT</sequence>
<comment type="caution">
    <text evidence="2">The sequence shown here is derived from an EMBL/GenBank/DDBJ whole genome shotgun (WGS) entry which is preliminary data.</text>
</comment>
<dbReference type="InterPro" id="IPR037151">
    <property type="entry name" value="AlkB-like_sf"/>
</dbReference>
<dbReference type="PROSITE" id="PS51471">
    <property type="entry name" value="FE2OG_OXY"/>
    <property type="match status" value="1"/>
</dbReference>
<evidence type="ECO:0000259" key="1">
    <source>
        <dbReference type="PROSITE" id="PS51471"/>
    </source>
</evidence>
<dbReference type="Pfam" id="PF13532">
    <property type="entry name" value="2OG-FeII_Oxy_2"/>
    <property type="match status" value="1"/>
</dbReference>
<evidence type="ECO:0000313" key="3">
    <source>
        <dbReference type="Proteomes" id="UP001189429"/>
    </source>
</evidence>
<gene>
    <name evidence="2" type="ORF">PCOR1329_LOCUS1889</name>
</gene>
<dbReference type="PANTHER" id="PTHR31212">
    <property type="entry name" value="ALPHA-KETOGLUTARATE-DEPENDENT DIOXYGENASE ALKB HOMOLOG 3"/>
    <property type="match status" value="1"/>
</dbReference>
<dbReference type="PANTHER" id="PTHR31212:SF4">
    <property type="entry name" value="ALPHA-KETOGLUTARATE-DEPENDENT DIOXYGENASE ALKB HOMOLOG 3"/>
    <property type="match status" value="1"/>
</dbReference>
<dbReference type="InterPro" id="IPR005123">
    <property type="entry name" value="Oxoglu/Fe-dep_dioxygenase_dom"/>
</dbReference>
<dbReference type="InterPro" id="IPR032854">
    <property type="entry name" value="ALKBH3"/>
</dbReference>
<keyword evidence="3" id="KW-1185">Reference proteome</keyword>
<dbReference type="SUPFAM" id="SSF51197">
    <property type="entry name" value="Clavaminate synthase-like"/>
    <property type="match status" value="1"/>
</dbReference>
<dbReference type="InterPro" id="IPR027450">
    <property type="entry name" value="AlkB-like"/>
</dbReference>
<protein>
    <recommendedName>
        <fullName evidence="1">Fe2OG dioxygenase domain-containing protein</fullName>
    </recommendedName>
</protein>
<name>A0ABN9PF50_9DINO</name>